<reference evidence="2 3" key="1">
    <citation type="submission" date="2016-10" db="EMBL/GenBank/DDBJ databases">
        <title>Proteomics and genomics reveal pathogen-plant mechanisms compatible with a hemibiotrophic lifestyle of Diplodia corticola.</title>
        <authorList>
            <person name="Fernandes I."/>
            <person name="De Jonge R."/>
            <person name="Van De Peer Y."/>
            <person name="Devreese B."/>
            <person name="Alves A."/>
            <person name="Esteves A.C."/>
        </authorList>
    </citation>
    <scope>NUCLEOTIDE SEQUENCE [LARGE SCALE GENOMIC DNA]</scope>
    <source>
        <strain evidence="2 3">CBS 112549</strain>
    </source>
</reference>
<protein>
    <submittedName>
        <fullName evidence="2">Peptidase ma family protein</fullName>
    </submittedName>
</protein>
<feature type="chain" id="PRO_5013108887" evidence="1">
    <location>
        <begin position="22"/>
        <end position="181"/>
    </location>
</feature>
<evidence type="ECO:0000313" key="2">
    <source>
        <dbReference type="EMBL" id="OJD40240.1"/>
    </source>
</evidence>
<evidence type="ECO:0000313" key="3">
    <source>
        <dbReference type="Proteomes" id="UP000183809"/>
    </source>
</evidence>
<gene>
    <name evidence="2" type="ORF">BKCO1_1000656</name>
</gene>
<keyword evidence="1" id="KW-0732">Signal</keyword>
<accession>A0A1J9RHX7</accession>
<dbReference type="Proteomes" id="UP000183809">
    <property type="component" value="Unassembled WGS sequence"/>
</dbReference>
<sequence>MHNFFTTTGAVFALSAAIAAAAPTTVAADGKTFSIWADYSRCDRADALSLQILDFDAPSSEADPKATRQPTGEDLVQLTAPFSGSVTLLEVANMGPYRQQSVSIELYAAPSGDAAVYGNATFEPGSEVRSWSLVKWGAAKEGEALWPSEGEEAASQPVMGKAGSVVTSVSGDSLFLEWCTR</sequence>
<dbReference type="RefSeq" id="XP_020135083.1">
    <property type="nucleotide sequence ID" value="XM_020270077.1"/>
</dbReference>
<evidence type="ECO:0000256" key="1">
    <source>
        <dbReference type="SAM" id="SignalP"/>
    </source>
</evidence>
<keyword evidence="3" id="KW-1185">Reference proteome</keyword>
<organism evidence="2 3">
    <name type="scientific">Diplodia corticola</name>
    <dbReference type="NCBI Taxonomy" id="236234"/>
    <lineage>
        <taxon>Eukaryota</taxon>
        <taxon>Fungi</taxon>
        <taxon>Dikarya</taxon>
        <taxon>Ascomycota</taxon>
        <taxon>Pezizomycotina</taxon>
        <taxon>Dothideomycetes</taxon>
        <taxon>Dothideomycetes incertae sedis</taxon>
        <taxon>Botryosphaeriales</taxon>
        <taxon>Botryosphaeriaceae</taxon>
        <taxon>Diplodia</taxon>
    </lineage>
</organism>
<dbReference type="OrthoDB" id="3925668at2759"/>
<feature type="signal peptide" evidence="1">
    <location>
        <begin position="1"/>
        <end position="21"/>
    </location>
</feature>
<name>A0A1J9RHX7_9PEZI</name>
<dbReference type="AlphaFoldDB" id="A0A1J9RHX7"/>
<proteinExistence type="predicted"/>
<comment type="caution">
    <text evidence="2">The sequence shown here is derived from an EMBL/GenBank/DDBJ whole genome shotgun (WGS) entry which is preliminary data.</text>
</comment>
<dbReference type="EMBL" id="MNUE01000001">
    <property type="protein sequence ID" value="OJD40240.1"/>
    <property type="molecule type" value="Genomic_DNA"/>
</dbReference>
<dbReference type="GeneID" id="31010336"/>